<dbReference type="FunFam" id="3.20.180.20:FF:000002">
    <property type="entry name" value="Cytoplasmic dynein heavy chain 1"/>
    <property type="match status" value="1"/>
</dbReference>
<keyword evidence="5" id="KW-0493">Microtubule</keyword>
<keyword evidence="11" id="KW-0206">Cytoskeleton</keyword>
<dbReference type="Gene3D" id="6.10.140.1060">
    <property type="match status" value="1"/>
</dbReference>
<evidence type="ECO:0000259" key="17">
    <source>
        <dbReference type="Pfam" id="PF12780"/>
    </source>
</evidence>
<feature type="compositionally biased region" description="Acidic residues" evidence="13">
    <location>
        <begin position="1576"/>
        <end position="1587"/>
    </location>
</feature>
<keyword evidence="4" id="KW-0963">Cytoplasm</keyword>
<dbReference type="GO" id="GO:0008569">
    <property type="term" value="F:minus-end-directed microtubule motor activity"/>
    <property type="evidence" value="ECO:0007669"/>
    <property type="project" value="TreeGrafter"/>
</dbReference>
<dbReference type="Gene3D" id="1.10.472.130">
    <property type="match status" value="1"/>
</dbReference>
<dbReference type="Proteomes" id="UP000030744">
    <property type="component" value="Unassembled WGS sequence"/>
</dbReference>
<dbReference type="InterPro" id="IPR024317">
    <property type="entry name" value="Dynein_heavy_chain_D4_dom"/>
</dbReference>
<evidence type="ECO:0000256" key="11">
    <source>
        <dbReference type="ARBA" id="ARBA00023212"/>
    </source>
</evidence>
<dbReference type="Pfam" id="PF22597">
    <property type="entry name" value="DYN_lid"/>
    <property type="match status" value="1"/>
</dbReference>
<dbReference type="VEuPathDB" id="ToxoDB:EMH_0034730"/>
<feature type="coiled-coil region" evidence="12">
    <location>
        <begin position="1706"/>
        <end position="1754"/>
    </location>
</feature>
<dbReference type="GO" id="GO:0051959">
    <property type="term" value="F:dynein light intermediate chain binding"/>
    <property type="evidence" value="ECO:0007669"/>
    <property type="project" value="InterPro"/>
</dbReference>
<evidence type="ECO:0000259" key="16">
    <source>
        <dbReference type="Pfam" id="PF12777"/>
    </source>
</evidence>
<dbReference type="GO" id="GO:0007018">
    <property type="term" value="P:microtubule-based movement"/>
    <property type="evidence" value="ECO:0007669"/>
    <property type="project" value="InterPro"/>
</dbReference>
<dbReference type="GO" id="GO:0005524">
    <property type="term" value="F:ATP binding"/>
    <property type="evidence" value="ECO:0007669"/>
    <property type="project" value="UniProtKB-KW"/>
</dbReference>
<dbReference type="InterPro" id="IPR043157">
    <property type="entry name" value="Dynein_AAA1S"/>
</dbReference>
<dbReference type="GO" id="GO:0045505">
    <property type="term" value="F:dynein intermediate chain binding"/>
    <property type="evidence" value="ECO:0007669"/>
    <property type="project" value="InterPro"/>
</dbReference>
<dbReference type="PANTHER" id="PTHR10676:SF314">
    <property type="entry name" value="CYTOPLASMIC DYNEIN 1 HEAVY CHAIN 1"/>
    <property type="match status" value="1"/>
</dbReference>
<evidence type="ECO:0000256" key="13">
    <source>
        <dbReference type="SAM" id="MobiDB-lite"/>
    </source>
</evidence>
<dbReference type="Pfam" id="PF17852">
    <property type="entry name" value="Dynein_AAA_lid"/>
    <property type="match status" value="1"/>
</dbReference>
<dbReference type="InterPro" id="IPR013602">
    <property type="entry name" value="Dynein_heavy_linker"/>
</dbReference>
<protein>
    <recommendedName>
        <fullName evidence="23">Dynein heavy chain</fullName>
    </recommendedName>
</protein>
<dbReference type="InterPro" id="IPR041466">
    <property type="entry name" value="Dynein_AAA5_ext"/>
</dbReference>
<organism evidence="21 22">
    <name type="scientific">Eimeria mitis</name>
    <dbReference type="NCBI Taxonomy" id="44415"/>
    <lineage>
        <taxon>Eukaryota</taxon>
        <taxon>Sar</taxon>
        <taxon>Alveolata</taxon>
        <taxon>Apicomplexa</taxon>
        <taxon>Conoidasida</taxon>
        <taxon>Coccidia</taxon>
        <taxon>Eucoccidiorida</taxon>
        <taxon>Eimeriorina</taxon>
        <taxon>Eimeriidae</taxon>
        <taxon>Eimeria</taxon>
    </lineage>
</organism>
<feature type="region of interest" description="Disordered" evidence="13">
    <location>
        <begin position="1566"/>
        <end position="1587"/>
    </location>
</feature>
<dbReference type="FunFam" id="3.40.50.300:FF:000071">
    <property type="entry name" value="Cytoplasmic dynein heavy chain 1"/>
    <property type="match status" value="1"/>
</dbReference>
<dbReference type="Pfam" id="PF08393">
    <property type="entry name" value="DHC_N2"/>
    <property type="match status" value="1"/>
</dbReference>
<evidence type="ECO:0000256" key="8">
    <source>
        <dbReference type="ARBA" id="ARBA00023017"/>
    </source>
</evidence>
<dbReference type="Gene3D" id="1.20.58.1120">
    <property type="match status" value="1"/>
</dbReference>
<feature type="domain" description="Dynein heavy chain ATP-binding dynein motor region" evidence="18">
    <location>
        <begin position="2056"/>
        <end position="2092"/>
    </location>
</feature>
<feature type="domain" description="Dynein heavy chain hydrolytic ATP-binding dynein motor region" evidence="15">
    <location>
        <begin position="308"/>
        <end position="650"/>
    </location>
</feature>
<feature type="domain" description="Dynein 2 heavy chain 1 cytoplasmic ATPase lid" evidence="20">
    <location>
        <begin position="1114"/>
        <end position="1180"/>
    </location>
</feature>
<dbReference type="Gene3D" id="1.20.920.30">
    <property type="match status" value="2"/>
</dbReference>
<sequence>MQVASTEGLGRQLERLSDLLSRIQRALGEYLEKQREQFSRFYFVGDEDLLEMIGNAKDVKLVQRHISKLFAGIAALETDPDDPTTITAMISREGEVVPFVSGVSILQYPSLKDWMGAVELQMTVSLADCVSRALRTLEQFDLSELTAAAAAATTTAATGNDPLENPFVKWIKEFPLQALLLAMNIRWTKRCEAALSVDDPHQAAKSEQKEHPLESSALKDAVDLLGFLADRVVQDVGPLIRNRIVHMITEVVHQRDVCRSLIKNNVVSRKDFGWLECMRFYFTHPPPSGPIIPQGLLKVCMADATFDYGFEYLGMAERLVQTPLTDKCFLTLTQALKMKLGGNPFGPAGTGKTESVKALGSALGRYTLVFNCDETFDFNAMGRLFSGLCQVGAWGCFDEFNRLDERILSAVSEQILTIQTGLREGRKEIELLGKATKLNTNVGIFVTMNPGYAGRSNLPDNLKQLFREVAMIKPDKQLIAQVTLYAQGFRSAERLSSKVISLYDLCDRQLSKQPHYDFGLRSLKSALSSAGNLKRQLLQEEAGAGTAVDDPEVVESVEQKLLIRSVTDTVVPKLVAQDVPLLRSLLMGVFPGADIPALDEKILLDEIERLCEARFLEAKGEWLEKVLQLYQIQRLQHGVMLVGPVGTGKSAAWRVLLDAMEKVDGIKGMSYVLDPKVVAKEQLYGKLDSTTLEWQDGVFTAVLRKILATTQEAGSGAAQRRHWIVFDGDVDPDWAENLNSALDDNKLLTLPNGERLEIPNCIRLIFEVETLKYATLATVSRCGIVWFASSVLPDDVVFQHHLDEIAAGSAATEVILQGVGGQAKGIDRSGSTRAISREFGRSSSHIMSRGSVAKLASKWMVLSILWGMGGSLSLAGRSAFSEEVARICDLPLPAGLGPDGGGEQTLLDFEPSLEDGQWHSWKSRVKQMEIDTQQVRLTRCNLTPKGETNSADSSPASRDQLLMDLKVYLCFPVCFYVLPGTTPDLLFKTFDHYCELTKTAAGGMVMRPVVPGRTLIIFCDECNLPSPDKYGTQHVIMLIRQIAETGGFWRSMPQLQQASPWVWIRVEGVQFAGACNPPTDAGRHHMSNRFLRHAPIIFVDFPGKDSLIQIYSTFNRALLRPYPSLFPSADALTMAMVEFYTSFSSTFTVDQQPHYIYSPRELTRWKLALAEALEGGARSDSEAFRKSSSGETSWGRNDQLRGINGNDEITLTQLVRTYAHEGLRIFSDRLVTEEERQKTDKMLDSIVQTHFPSVSEAALQRPILFTSLASRQYCEVSMPALRSLLQGKLRVFNEEVFQVQLVFFDEVLHHVARIDRVLRQPLGHLLLVGASGAGKTILRIFSDRLVTEEERQKTDKMLDSIVQTHFPSVSEAALQRPILFTSLASRQYCEVSMPALRSLLQGKLRVFNEEVFQVQLVFFDEVLHHVARIDRVLRQPLGHLLLAILRNEIDTNMTAIRVLFILPFMSVMQLHVLNPANPDFYNRQATSPALFNRCVIDWFGDWALNPANPDFYNRQATSPALFNRCVIDWFGDWAQPAMEQVAFEFTNSIELLPDSFTPEATIGAKPISSIRRETSDESDEEQNTDIDDLARRSRLATAIVSFHHAVAKSNAILAKSGRKSNYMTPRDFLDFLHHFRGLVAEKSDASGEQQHHLQAGLQTLAQVERQVGEMRTELTEKGAVLAEKQHHLQAGLQTLAQVERQVGEMRTELTEKGAVLAEKNEEAEKKMQQMINQQAEAEDKKKGAEVLARKLDEQTGIIKERRAVVEAQLSEVEPLLREAAEAVTNIPKKSLDELKSMANPPAMAKVAVEAVAVLITDAGEKAVSWEDARKILKASDFISKASSSFTLHTIFTRSFCPATRRRIQTKFLTGDWDIERINKASRAAGPLAQWVESSVKFVLISEQVEPLQTEIAQLETEAQENEANLQEQQSLITQLEGKLQQYKQDYAQLISQVQSIKHEMEEVQKKCARSMSLLENLGSEKNRWFEQLEQLKLATETFIGDSLLAAAFCAYLGFFEYADRHRLLEEWRAVLERECIRCRIDLSFVDFLSTPSERLQWAAHSLPPDDLSVQNAIILKRFLRYPLIIDPAGQAMFVDFLSTPSERLQWAAHSLPPDDLSVQNAIILKRFLRYPLIIDPAGQAINFLTSFLSSNKLSKTSFLDANFLKALESSLRFGSTLVIQDVEKVDPILNPVLNRETHKLGGRVLITVGDSEIDLSPAFSMYLATRDPTAQFTPDICSRVTIINFTLTPSSLVNQCLNLILKSERADIDKKRSECSRVTIINFTLTPSSLVNQCLNLILKSERADIDKKRSDMLKLQGEFKVKIRELEDALLLALSNVKGNILDDDSVMSSMEMLKRQAAEVAAEAAHTEEIMAEVDQTSNMYLPWALAAGRIYFTLLNLSCVSPVYQYDLRFFLGILHDTLTGAAGLSDLKKTDYAERLSVLLSGLFATTFRRVAYGLGYYDRLVFALQLCFIRTELDLGSPLDLPELQLLLQGFVEDQAAASSASWTATLHGELTAEQMKALQKLLALPCFSGLQDHMEAHETEWVSMLQSSAPETNFPADVFTAEPHPHADKKIGSDGSITLGEWINLLRELLVLRALRPDRFLN</sequence>
<keyword evidence="8" id="KW-0243">Dynein</keyword>
<evidence type="ECO:0000259" key="18">
    <source>
        <dbReference type="Pfam" id="PF12781"/>
    </source>
</evidence>
<dbReference type="SUPFAM" id="SSF52540">
    <property type="entry name" value="P-loop containing nucleoside triphosphate hydrolases"/>
    <property type="match status" value="4"/>
</dbReference>
<evidence type="ECO:0000256" key="2">
    <source>
        <dbReference type="ARBA" id="ARBA00008887"/>
    </source>
</evidence>
<dbReference type="Pfam" id="PF12777">
    <property type="entry name" value="MT"/>
    <property type="match status" value="1"/>
</dbReference>
<feature type="domain" description="Dynein heavy chain ATP-binding dynein motor region" evidence="18">
    <location>
        <begin position="2105"/>
        <end position="2275"/>
    </location>
</feature>
<keyword evidence="9 12" id="KW-0175">Coiled coil</keyword>
<dbReference type="Gene3D" id="3.40.50.300">
    <property type="entry name" value="P-loop containing nucleotide triphosphate hydrolases"/>
    <property type="match status" value="5"/>
</dbReference>
<feature type="region of interest" description="Disordered" evidence="13">
    <location>
        <begin position="1180"/>
        <end position="1199"/>
    </location>
</feature>
<dbReference type="Pfam" id="PF12774">
    <property type="entry name" value="AAA_6"/>
    <property type="match status" value="1"/>
</dbReference>
<feature type="domain" description="Dynein heavy chain linker" evidence="14">
    <location>
        <begin position="3"/>
        <end position="132"/>
    </location>
</feature>
<dbReference type="GeneID" id="25378266"/>
<dbReference type="InterPro" id="IPR054354">
    <property type="entry name" value="DYNC2H1-like_lid"/>
</dbReference>
<keyword evidence="10" id="KW-0505">Motor protein</keyword>
<evidence type="ECO:0000256" key="3">
    <source>
        <dbReference type="ARBA" id="ARBA00011655"/>
    </source>
</evidence>
<dbReference type="GO" id="GO:0007052">
    <property type="term" value="P:mitotic spindle organization"/>
    <property type="evidence" value="ECO:0007669"/>
    <property type="project" value="TreeGrafter"/>
</dbReference>
<evidence type="ECO:0000313" key="22">
    <source>
        <dbReference type="Proteomes" id="UP000030744"/>
    </source>
</evidence>
<dbReference type="InterPro" id="IPR035706">
    <property type="entry name" value="AAA_9"/>
</dbReference>
<dbReference type="Pfam" id="PF12781">
    <property type="entry name" value="AAA_9"/>
    <property type="match status" value="2"/>
</dbReference>
<accession>U6JUN5</accession>
<feature type="domain" description="Dynein heavy chain AAA module D4" evidence="17">
    <location>
        <begin position="1503"/>
        <end position="1637"/>
    </location>
</feature>
<dbReference type="PANTHER" id="PTHR10676">
    <property type="entry name" value="DYNEIN HEAVY CHAIN FAMILY PROTEIN"/>
    <property type="match status" value="1"/>
</dbReference>
<dbReference type="GO" id="GO:0005881">
    <property type="term" value="C:cytoplasmic microtubule"/>
    <property type="evidence" value="ECO:0007669"/>
    <property type="project" value="TreeGrafter"/>
</dbReference>
<proteinExistence type="inferred from homology"/>
<dbReference type="Gene3D" id="3.20.180.20">
    <property type="entry name" value="Dynein heavy chain, N-terminal domain 2"/>
    <property type="match status" value="1"/>
</dbReference>
<dbReference type="RefSeq" id="XP_013350355.1">
    <property type="nucleotide sequence ID" value="XM_013494901.1"/>
</dbReference>
<evidence type="ECO:0000256" key="5">
    <source>
        <dbReference type="ARBA" id="ARBA00022701"/>
    </source>
</evidence>
<reference evidence="21" key="1">
    <citation type="submission" date="2013-10" db="EMBL/GenBank/DDBJ databases">
        <title>Genomic analysis of the causative agents of coccidiosis in chickens.</title>
        <authorList>
            <person name="Reid A.J."/>
            <person name="Blake D."/>
            <person name="Billington K."/>
            <person name="Browne H."/>
            <person name="Dunn M."/>
            <person name="Hung S."/>
            <person name="Kawahara F."/>
            <person name="Miranda-Saavedra D."/>
            <person name="Mourier T."/>
            <person name="Nagra H."/>
            <person name="Otto T.D."/>
            <person name="Rawlings N."/>
            <person name="Sanchez A."/>
            <person name="Sanders M."/>
            <person name="Subramaniam C."/>
            <person name="Tay Y."/>
            <person name="Dear P."/>
            <person name="Doerig C."/>
            <person name="Gruber A."/>
            <person name="Parkinson J."/>
            <person name="Shirley M."/>
            <person name="Wan K.L."/>
            <person name="Berriman M."/>
            <person name="Tomley F."/>
            <person name="Pain A."/>
        </authorList>
    </citation>
    <scope>NUCLEOTIDE SEQUENCE [LARGE SCALE GENOMIC DNA]</scope>
    <source>
        <strain evidence="21">Houghton</strain>
    </source>
</reference>
<dbReference type="Pfam" id="PF12775">
    <property type="entry name" value="AAA_7"/>
    <property type="match status" value="1"/>
</dbReference>
<dbReference type="GO" id="GO:0007097">
    <property type="term" value="P:nuclear migration"/>
    <property type="evidence" value="ECO:0007669"/>
    <property type="project" value="TreeGrafter"/>
</dbReference>
<dbReference type="InterPro" id="IPR024743">
    <property type="entry name" value="Dynein_HC_stalk"/>
</dbReference>
<reference evidence="21" key="2">
    <citation type="submission" date="2013-10" db="EMBL/GenBank/DDBJ databases">
        <authorList>
            <person name="Aslett M."/>
        </authorList>
    </citation>
    <scope>NUCLEOTIDE SEQUENCE [LARGE SCALE GENOMIC DNA]</scope>
    <source>
        <strain evidence="21">Houghton</strain>
    </source>
</reference>
<dbReference type="InterPro" id="IPR042228">
    <property type="entry name" value="Dynein_linker_3"/>
</dbReference>
<evidence type="ECO:0000256" key="4">
    <source>
        <dbReference type="ARBA" id="ARBA00022490"/>
    </source>
</evidence>
<feature type="domain" description="Dynein heavy chain coiled coil stalk" evidence="16">
    <location>
        <begin position="1688"/>
        <end position="2027"/>
    </location>
</feature>
<keyword evidence="22" id="KW-1185">Reference proteome</keyword>
<keyword evidence="7" id="KW-0067">ATP-binding</keyword>
<evidence type="ECO:0000256" key="7">
    <source>
        <dbReference type="ARBA" id="ARBA00022840"/>
    </source>
</evidence>
<keyword evidence="6" id="KW-0547">Nucleotide-binding</keyword>
<dbReference type="FunFam" id="1.10.8.710:FF:000009">
    <property type="entry name" value="Dynein heavy chain-like protein"/>
    <property type="match status" value="1"/>
</dbReference>
<evidence type="ECO:0008006" key="23">
    <source>
        <dbReference type="Google" id="ProtNLM"/>
    </source>
</evidence>
<evidence type="ECO:0000259" key="15">
    <source>
        <dbReference type="Pfam" id="PF12774"/>
    </source>
</evidence>
<feature type="domain" description="Dynein heavy chain AAA module D4" evidence="17">
    <location>
        <begin position="1300"/>
        <end position="1340"/>
    </location>
</feature>
<dbReference type="InterPro" id="IPR027417">
    <property type="entry name" value="P-loop_NTPase"/>
</dbReference>
<evidence type="ECO:0000259" key="20">
    <source>
        <dbReference type="Pfam" id="PF22597"/>
    </source>
</evidence>
<name>U6JUN5_9EIME</name>
<dbReference type="Pfam" id="PF12780">
    <property type="entry name" value="AAA_8"/>
    <property type="match status" value="2"/>
</dbReference>
<dbReference type="EMBL" id="HG680202">
    <property type="protein sequence ID" value="CDJ27777.1"/>
    <property type="molecule type" value="Genomic_DNA"/>
</dbReference>
<dbReference type="OrthoDB" id="424310at2759"/>
<evidence type="ECO:0000313" key="21">
    <source>
        <dbReference type="EMBL" id="CDJ27777.1"/>
    </source>
</evidence>
<dbReference type="Gene3D" id="1.20.920.20">
    <property type="match status" value="2"/>
</dbReference>
<evidence type="ECO:0000256" key="12">
    <source>
        <dbReference type="SAM" id="Coils"/>
    </source>
</evidence>
<evidence type="ECO:0000256" key="9">
    <source>
        <dbReference type="ARBA" id="ARBA00023054"/>
    </source>
</evidence>
<evidence type="ECO:0000259" key="14">
    <source>
        <dbReference type="Pfam" id="PF08393"/>
    </source>
</evidence>
<dbReference type="GO" id="GO:0031122">
    <property type="term" value="P:cytoplasmic microtubule organization"/>
    <property type="evidence" value="ECO:0007669"/>
    <property type="project" value="TreeGrafter"/>
</dbReference>
<gene>
    <name evidence="21" type="ORF">EMH_0034730</name>
</gene>
<comment type="subcellular location">
    <subcellularLocation>
        <location evidence="1">Cytoplasm</location>
        <location evidence="1">Cytoskeleton</location>
    </subcellularLocation>
</comment>
<dbReference type="GO" id="GO:0005938">
    <property type="term" value="C:cell cortex"/>
    <property type="evidence" value="ECO:0007669"/>
    <property type="project" value="TreeGrafter"/>
</dbReference>
<feature type="compositionally biased region" description="Polar residues" evidence="13">
    <location>
        <begin position="1186"/>
        <end position="1196"/>
    </location>
</feature>
<evidence type="ECO:0000259" key="19">
    <source>
        <dbReference type="Pfam" id="PF17852"/>
    </source>
</evidence>
<dbReference type="Gene3D" id="1.10.8.710">
    <property type="match status" value="1"/>
</dbReference>
<dbReference type="GO" id="GO:0005868">
    <property type="term" value="C:cytoplasmic dynein complex"/>
    <property type="evidence" value="ECO:0007669"/>
    <property type="project" value="TreeGrafter"/>
</dbReference>
<feature type="domain" description="Dynein heavy chain AAA 5 extension" evidence="19">
    <location>
        <begin position="846"/>
        <end position="922"/>
    </location>
</feature>
<comment type="subunit">
    <text evidence="3">Consists of at least two heavy chains and a number of intermediate and light chains.</text>
</comment>
<evidence type="ECO:0000256" key="1">
    <source>
        <dbReference type="ARBA" id="ARBA00004245"/>
    </source>
</evidence>
<dbReference type="FunFam" id="1.20.58.1120:FF:000013">
    <property type="entry name" value="Dynein heavy chain-like protein"/>
    <property type="match status" value="1"/>
</dbReference>
<dbReference type="InterPro" id="IPR035699">
    <property type="entry name" value="AAA_6"/>
</dbReference>
<evidence type="ECO:0000256" key="10">
    <source>
        <dbReference type="ARBA" id="ARBA00023175"/>
    </source>
</evidence>
<feature type="coiled-coil region" evidence="12">
    <location>
        <begin position="1904"/>
        <end position="1994"/>
    </location>
</feature>
<dbReference type="InterPro" id="IPR026983">
    <property type="entry name" value="DHC"/>
</dbReference>
<dbReference type="FunFam" id="3.40.50.300:FF:002357">
    <property type="entry name" value="Glutathione S-transferase class-mu 26 kDa isozyme"/>
    <property type="match status" value="1"/>
</dbReference>
<dbReference type="Gene3D" id="1.10.8.1220">
    <property type="match status" value="1"/>
</dbReference>
<comment type="similarity">
    <text evidence="2">Belongs to the dynein heavy chain family.</text>
</comment>
<dbReference type="FunFam" id="3.40.50.300:FF:000122">
    <property type="entry name" value="Cytoplasmic dynein 1 heavy chain"/>
    <property type="match status" value="1"/>
</dbReference>
<evidence type="ECO:0000256" key="6">
    <source>
        <dbReference type="ARBA" id="ARBA00022741"/>
    </source>
</evidence>